<evidence type="ECO:0000313" key="4">
    <source>
        <dbReference type="Proteomes" id="UP000224563"/>
    </source>
</evidence>
<organism evidence="3 4">
    <name type="scientific">Agathobacter ruminis</name>
    <dbReference type="NCBI Taxonomy" id="1712665"/>
    <lineage>
        <taxon>Bacteria</taxon>
        <taxon>Bacillati</taxon>
        <taxon>Bacillota</taxon>
        <taxon>Clostridia</taxon>
        <taxon>Lachnospirales</taxon>
        <taxon>Lachnospiraceae</taxon>
        <taxon>Agathobacter</taxon>
    </lineage>
</organism>
<feature type="chain" id="PRO_5013908472" description="Bacterial repeat domain-containing protein" evidence="1">
    <location>
        <begin position="27"/>
        <end position="571"/>
    </location>
</feature>
<evidence type="ECO:0000313" key="3">
    <source>
        <dbReference type="EMBL" id="PHU36786.1"/>
    </source>
</evidence>
<accession>A0A2G3E0H6</accession>
<evidence type="ECO:0000256" key="1">
    <source>
        <dbReference type="SAM" id="SignalP"/>
    </source>
</evidence>
<name>A0A2G3E0H6_9FIRM</name>
<evidence type="ECO:0000259" key="2">
    <source>
        <dbReference type="Pfam" id="PF18998"/>
    </source>
</evidence>
<proteinExistence type="predicted"/>
<reference evidence="3 4" key="1">
    <citation type="submission" date="2017-10" db="EMBL/GenBank/DDBJ databases">
        <title>Resolving the taxonomy of Roseburia spp., Eubacterium rectale and Agathobacter spp. through phylogenomic analysis.</title>
        <authorList>
            <person name="Sheridan P.O."/>
            <person name="Walker A.W."/>
            <person name="Duncan S.H."/>
            <person name="Scott K.P."/>
            <person name="Toole P.W.O."/>
            <person name="Luis P."/>
            <person name="Flint H.J."/>
        </authorList>
    </citation>
    <scope>NUCLEOTIDE SEQUENCE [LARGE SCALE GENOMIC DNA]</scope>
    <source>
        <strain evidence="3 4">JK623</strain>
    </source>
</reference>
<feature type="signal peptide" evidence="1">
    <location>
        <begin position="1"/>
        <end position="26"/>
    </location>
</feature>
<dbReference type="PROSITE" id="PS51257">
    <property type="entry name" value="PROKAR_LIPOPROTEIN"/>
    <property type="match status" value="1"/>
</dbReference>
<dbReference type="EMBL" id="PDYG01000123">
    <property type="protein sequence ID" value="PHU36786.1"/>
    <property type="molecule type" value="Genomic_DNA"/>
</dbReference>
<sequence length="571" mass="63472">MKAKKYIRPLLLALILWTGCTQTVRASVWNQATDYYLEYGGEPVFHPTSEKDGKVYFGSRGASSTSGIKYRTIGWKLLIRDNNDKLLQTIYFALGGKYLKRVDNRKSGDYEYNLYAFQLSDMQSRMTGQALNLLREGKVSIRLNACMVVVKNGVVQGSMNDSGPISGVVYTTYDGIVGAQDWSVASKVALQSYYGKSVQGLFYSVKLSKGSGIASVSGEGNYCYGTKAVISAQVQKGYTFSKWSGPSTETTAKVSFLVNDNSKWTAYATVMKTTVTFYRNQSGTDQTSVKATFQFQKKNQAFPNPGWTRAGYYQSGWGSTRSQSRRDYSTTAAVSDNWIVEHYASTKLYAIWLPNTYTIRFVRQNPQAVIKTMRVDVTQTIVMPDAPMDSFAGWSLHAKPKSGKLYDAKTEMTVAALAKEAGVLNTDQAVITIYALSDAVPAVEARDMYFTVQEARSGKLTEAFLCKYARAYDMEDGILTPVIMNYDAAAIGRLADRATLPLIFAATDSDGNCTKKTVYLTVVDTESSRRKIRVRLISKPYADLQTGLSEKSVWWNNPVYRALLMKAFEAK</sequence>
<dbReference type="Proteomes" id="UP000224563">
    <property type="component" value="Unassembled WGS sequence"/>
</dbReference>
<dbReference type="AlphaFoldDB" id="A0A2G3E0H6"/>
<dbReference type="RefSeq" id="WP_099386770.1">
    <property type="nucleotide sequence ID" value="NZ_JANSWH010000061.1"/>
</dbReference>
<protein>
    <recommendedName>
        <fullName evidence="2">Bacterial repeat domain-containing protein</fullName>
    </recommendedName>
</protein>
<dbReference type="InterPro" id="IPR044060">
    <property type="entry name" value="Bacterial_rp_domain"/>
</dbReference>
<comment type="caution">
    <text evidence="3">The sequence shown here is derived from an EMBL/GenBank/DDBJ whole genome shotgun (WGS) entry which is preliminary data.</text>
</comment>
<gene>
    <name evidence="3" type="ORF">CSX02_11480</name>
</gene>
<keyword evidence="4" id="KW-1185">Reference proteome</keyword>
<dbReference type="Pfam" id="PF18998">
    <property type="entry name" value="Flg_new_2"/>
    <property type="match status" value="1"/>
</dbReference>
<keyword evidence="1" id="KW-0732">Signal</keyword>
<feature type="domain" description="Bacterial repeat" evidence="2">
    <location>
        <begin position="212"/>
        <end position="266"/>
    </location>
</feature>
<reference evidence="3 4" key="2">
    <citation type="submission" date="2017-10" db="EMBL/GenBank/DDBJ databases">
        <authorList>
            <person name="Banno H."/>
            <person name="Chua N.-H."/>
        </authorList>
    </citation>
    <scope>NUCLEOTIDE SEQUENCE [LARGE SCALE GENOMIC DNA]</scope>
    <source>
        <strain evidence="3 4">JK623</strain>
    </source>
</reference>